<feature type="compositionally biased region" description="Basic and acidic residues" evidence="4">
    <location>
        <begin position="1"/>
        <end position="10"/>
    </location>
</feature>
<feature type="compositionally biased region" description="Low complexity" evidence="4">
    <location>
        <begin position="217"/>
        <end position="233"/>
    </location>
</feature>
<dbReference type="InterPro" id="IPR036138">
    <property type="entry name" value="PBP_dimer_sf"/>
</dbReference>
<dbReference type="AlphaFoldDB" id="A0A4Q7ZQD6"/>
<dbReference type="InterPro" id="IPR050515">
    <property type="entry name" value="Beta-lactam/transpept"/>
</dbReference>
<feature type="compositionally biased region" description="Pro residues" evidence="4">
    <location>
        <begin position="280"/>
        <end position="289"/>
    </location>
</feature>
<dbReference type="Pfam" id="PF00905">
    <property type="entry name" value="Transpeptidase"/>
    <property type="match status" value="1"/>
</dbReference>
<dbReference type="RefSeq" id="WP_130511502.1">
    <property type="nucleotide sequence ID" value="NZ_SHKY01000001.1"/>
</dbReference>
<dbReference type="Proteomes" id="UP000292564">
    <property type="component" value="Unassembled WGS sequence"/>
</dbReference>
<reference evidence="7 8" key="1">
    <citation type="submission" date="2019-02" db="EMBL/GenBank/DDBJ databases">
        <title>Sequencing the genomes of 1000 actinobacteria strains.</title>
        <authorList>
            <person name="Klenk H.-P."/>
        </authorList>
    </citation>
    <scope>NUCLEOTIDE SEQUENCE [LARGE SCALE GENOMIC DNA]</scope>
    <source>
        <strain evidence="7 8">DSM 45162</strain>
    </source>
</reference>
<evidence type="ECO:0000259" key="5">
    <source>
        <dbReference type="Pfam" id="PF00905"/>
    </source>
</evidence>
<evidence type="ECO:0000256" key="2">
    <source>
        <dbReference type="ARBA" id="ARBA00007171"/>
    </source>
</evidence>
<dbReference type="Gene3D" id="3.40.710.10">
    <property type="entry name" value="DD-peptidase/beta-lactamase superfamily"/>
    <property type="match status" value="1"/>
</dbReference>
<organism evidence="7 8">
    <name type="scientific">Krasilnikovia cinnamomea</name>
    <dbReference type="NCBI Taxonomy" id="349313"/>
    <lineage>
        <taxon>Bacteria</taxon>
        <taxon>Bacillati</taxon>
        <taxon>Actinomycetota</taxon>
        <taxon>Actinomycetes</taxon>
        <taxon>Micromonosporales</taxon>
        <taxon>Micromonosporaceae</taxon>
        <taxon>Krasilnikovia</taxon>
    </lineage>
</organism>
<feature type="region of interest" description="Disordered" evidence="4">
    <location>
        <begin position="1"/>
        <end position="293"/>
    </location>
</feature>
<dbReference type="GO" id="GO:0005886">
    <property type="term" value="C:plasma membrane"/>
    <property type="evidence" value="ECO:0007669"/>
    <property type="project" value="TreeGrafter"/>
</dbReference>
<dbReference type="OrthoDB" id="9789078at2"/>
<sequence>MPPRADEPPRRGPQPRRGASRDQPTEGREADPGFTGIGDARAYTPRGRTVRESDQRTRSPRTGRTTDPFRPALQVLDDGQPTPRRRGDDGSPRHPPREGDDGPARRQPPHNDDGPARRQRGDDGPARRQPPHNDDGPARRQRGDDGLARRQPRGDDGPVRRRKQRESGADAAAGREQRDDGGSRRQGDDEGGARRRQRGRGDDAVARRVPRDRAAEPAEAAPRSANGRTARGRGTAGGERQRATARRTGGNDRERPVAPAPRRTARGRPANAARYAPKRPVAPVPPEPPKLANSTRRLRLGTVLALSLFVTIGVRLVTMQVMESPADAHKLLEQRNNRLAEVVLPAPRGSILDRSGAVLAHSVEARYIYADPELVKKPAEAAARLSPLLGIAPSKLMQLMARKKSPFGGWSRFQYLARGVDISVADRIDAMKLSGINSDRDERRDVPGADLAANLIGFTGEDHTGLEGLEARYDDLLSGTDGERVFERGNPGVDAGQLAKEIPGGYHRETPAQPGTSLQLTIDRDLQFEVQRFLSDDMRRVNATIGAAVVLDVQTGEVLAQASYPAYNAAKPFDAKPADRDDVASSVVADPGSTHKVFTLGAALQEGVITPESSITIGPALMRGGARFPDTHPQPRGTKLTVPGVLAYSSNVGTILIADRLGKQKLYEYQQKFGLGKATGVGTPGEASGRLLAPEQWSGSASGSVPIGMSVDATLIQMAAGYAAIANDGLYVQPHLIKDTISGTTGAVTPADAPQTRRVLSPAVARQLRTMMEAVVDVKGATGTRAAVDGYRVAGKTGTGKMLVEGRYTSHNAGSFIGMAPADNPRFVIGVFADVANGTGGEVAAPAFQKMMSFALAHYRVPPSGSKAPKFKIYP</sequence>
<feature type="compositionally biased region" description="Basic and acidic residues" evidence="4">
    <location>
        <begin position="85"/>
        <end position="216"/>
    </location>
</feature>
<gene>
    <name evidence="7" type="ORF">EV385_4835</name>
</gene>
<dbReference type="GO" id="GO:0008658">
    <property type="term" value="F:penicillin binding"/>
    <property type="evidence" value="ECO:0007669"/>
    <property type="project" value="InterPro"/>
</dbReference>
<protein>
    <submittedName>
        <fullName evidence="7">Peptidoglycan synthetase FtsI</fullName>
    </submittedName>
</protein>
<dbReference type="GO" id="GO:0071555">
    <property type="term" value="P:cell wall organization"/>
    <property type="evidence" value="ECO:0007669"/>
    <property type="project" value="TreeGrafter"/>
</dbReference>
<comment type="subcellular location">
    <subcellularLocation>
        <location evidence="1">Membrane</location>
    </subcellularLocation>
</comment>
<dbReference type="SUPFAM" id="SSF56601">
    <property type="entry name" value="beta-lactamase/transpeptidase-like"/>
    <property type="match status" value="1"/>
</dbReference>
<feature type="domain" description="Penicillin-binding protein transpeptidase" evidence="5">
    <location>
        <begin position="546"/>
        <end position="852"/>
    </location>
</feature>
<name>A0A4Q7ZQD6_9ACTN</name>
<dbReference type="PANTHER" id="PTHR30627:SF1">
    <property type="entry name" value="PEPTIDOGLYCAN D,D-TRANSPEPTIDASE FTSI"/>
    <property type="match status" value="1"/>
</dbReference>
<feature type="domain" description="Penicillin-binding protein dimerisation" evidence="6">
    <location>
        <begin position="344"/>
        <end position="492"/>
    </location>
</feature>
<feature type="compositionally biased region" description="Basic and acidic residues" evidence="4">
    <location>
        <begin position="19"/>
        <end position="31"/>
    </location>
</feature>
<dbReference type="EMBL" id="SHKY01000001">
    <property type="protein sequence ID" value="RZU52951.1"/>
    <property type="molecule type" value="Genomic_DNA"/>
</dbReference>
<evidence type="ECO:0000256" key="1">
    <source>
        <dbReference type="ARBA" id="ARBA00004370"/>
    </source>
</evidence>
<dbReference type="PANTHER" id="PTHR30627">
    <property type="entry name" value="PEPTIDOGLYCAN D,D-TRANSPEPTIDASE"/>
    <property type="match status" value="1"/>
</dbReference>
<evidence type="ECO:0000259" key="6">
    <source>
        <dbReference type="Pfam" id="PF03717"/>
    </source>
</evidence>
<comment type="similarity">
    <text evidence="2">Belongs to the transpeptidase family.</text>
</comment>
<evidence type="ECO:0000313" key="7">
    <source>
        <dbReference type="EMBL" id="RZU52951.1"/>
    </source>
</evidence>
<accession>A0A4Q7ZQD6</accession>
<dbReference type="InterPro" id="IPR001460">
    <property type="entry name" value="PCN-bd_Tpept"/>
</dbReference>
<evidence type="ECO:0000313" key="8">
    <source>
        <dbReference type="Proteomes" id="UP000292564"/>
    </source>
</evidence>
<dbReference type="SUPFAM" id="SSF56519">
    <property type="entry name" value="Penicillin binding protein dimerisation domain"/>
    <property type="match status" value="1"/>
</dbReference>
<dbReference type="Gene3D" id="3.30.450.330">
    <property type="match status" value="1"/>
</dbReference>
<comment type="caution">
    <text evidence="7">The sequence shown here is derived from an EMBL/GenBank/DDBJ whole genome shotgun (WGS) entry which is preliminary data.</text>
</comment>
<evidence type="ECO:0000256" key="3">
    <source>
        <dbReference type="ARBA" id="ARBA00023136"/>
    </source>
</evidence>
<proteinExistence type="inferred from homology"/>
<dbReference type="Gene3D" id="3.90.1310.10">
    <property type="entry name" value="Penicillin-binding protein 2a (Domain 2)"/>
    <property type="match status" value="1"/>
</dbReference>
<dbReference type="InterPro" id="IPR005311">
    <property type="entry name" value="PBP_dimer"/>
</dbReference>
<keyword evidence="3" id="KW-0472">Membrane</keyword>
<keyword evidence="8" id="KW-1185">Reference proteome</keyword>
<dbReference type="Pfam" id="PF03717">
    <property type="entry name" value="PBP_dimer"/>
    <property type="match status" value="1"/>
</dbReference>
<dbReference type="InterPro" id="IPR012338">
    <property type="entry name" value="Beta-lactam/transpept-like"/>
</dbReference>
<feature type="compositionally biased region" description="Low complexity" evidence="4">
    <location>
        <begin position="267"/>
        <end position="279"/>
    </location>
</feature>
<evidence type="ECO:0000256" key="4">
    <source>
        <dbReference type="SAM" id="MobiDB-lite"/>
    </source>
</evidence>